<evidence type="ECO:0000256" key="4">
    <source>
        <dbReference type="ARBA" id="ARBA00022679"/>
    </source>
</evidence>
<dbReference type="Pfam" id="PF17125">
    <property type="entry name" value="Methyltr_RsmF_N"/>
    <property type="match status" value="1"/>
</dbReference>
<dbReference type="Pfam" id="PF13636">
    <property type="entry name" value="Methyltranf_PUA"/>
    <property type="match status" value="1"/>
</dbReference>
<dbReference type="CDD" id="cd02440">
    <property type="entry name" value="AdoMet_MTases"/>
    <property type="match status" value="1"/>
</dbReference>
<dbReference type="InterPro" id="IPR029063">
    <property type="entry name" value="SAM-dependent_MTases_sf"/>
</dbReference>
<dbReference type="AlphaFoldDB" id="A0A9D2GZB2"/>
<evidence type="ECO:0000313" key="9">
    <source>
        <dbReference type="EMBL" id="HJA01753.1"/>
    </source>
</evidence>
<feature type="domain" description="SAM-dependent MTase RsmB/NOP-type" evidence="8">
    <location>
        <begin position="11"/>
        <end position="291"/>
    </location>
</feature>
<keyword evidence="3 7" id="KW-0489">Methyltransferase</keyword>
<dbReference type="PRINTS" id="PR02008">
    <property type="entry name" value="RCMTFAMILY"/>
</dbReference>
<proteinExistence type="inferred from homology"/>
<feature type="binding site" evidence="7">
    <location>
        <position position="178"/>
    </location>
    <ligand>
        <name>S-adenosyl-L-methionine</name>
        <dbReference type="ChEBI" id="CHEBI:59789"/>
    </ligand>
</feature>
<dbReference type="InterPro" id="IPR027391">
    <property type="entry name" value="Nol1_Nop2_Fmu_2"/>
</dbReference>
<gene>
    <name evidence="9" type="ORF">H9797_00025</name>
</gene>
<dbReference type="InterPro" id="IPR049560">
    <property type="entry name" value="MeTrfase_RsmB-F_NOP2_cat"/>
</dbReference>
<dbReference type="PROSITE" id="PS51686">
    <property type="entry name" value="SAM_MT_RSMB_NOP"/>
    <property type="match status" value="1"/>
</dbReference>
<dbReference type="Gene3D" id="3.40.50.150">
    <property type="entry name" value="Vaccinia Virus protein VP39"/>
    <property type="match status" value="1"/>
</dbReference>
<evidence type="ECO:0000256" key="5">
    <source>
        <dbReference type="ARBA" id="ARBA00022691"/>
    </source>
</evidence>
<feature type="active site" description="Nucleophile" evidence="7">
    <location>
        <position position="231"/>
    </location>
</feature>
<evidence type="ECO:0000259" key="8">
    <source>
        <dbReference type="PROSITE" id="PS51686"/>
    </source>
</evidence>
<sequence length="440" mass="48307">MDLPEPFLTRMEGELKEEFPAFLRSYEEPPVKGVRANLLKCSAEGFARLAPFPLGENVPWAEGGFYTGEERPGAYPEHFAGLYYCQEPSAMCAAPLLNVQPKERVLDLCAAPGGKTTQLAAAMAGEGVLIANEYVSGRAKILSQNVERMGVKNCAVVSASAEELAETLPAFFDKVLVDAPCSGEGMFRKDQEAIREWSEENVARCIARQRDILDAAARLVRAGGRLVYSTCTFARGEDEGQTEDFLARHPEFALLEQHRLMPHEVKGEGHFAALFEKRGEDEACKARPFPVRRDRAAEKAWREFAADFFVSPPEGTVTALPDGRLFLLPEGLPALPGRVLRAGVELGEYNGKRFTPAHALAMSVKREEVRRFVALEREDAERYLHGEALAGERLGGAGMPQDGWCMVGYKGYPLGLGKLAGGQLKNHLPKALRAAKLSRT</sequence>
<comment type="similarity">
    <text evidence="1 7">Belongs to the class I-like SAM-binding methyltransferase superfamily. RsmB/NOP family.</text>
</comment>
<feature type="binding site" evidence="7">
    <location>
        <position position="133"/>
    </location>
    <ligand>
        <name>S-adenosyl-L-methionine</name>
        <dbReference type="ChEBI" id="CHEBI:59789"/>
    </ligand>
</feature>
<keyword evidence="4 7" id="KW-0808">Transferase</keyword>
<evidence type="ECO:0000256" key="6">
    <source>
        <dbReference type="ARBA" id="ARBA00022884"/>
    </source>
</evidence>
<dbReference type="Pfam" id="PF17126">
    <property type="entry name" value="RsmF_methylt_CI"/>
    <property type="match status" value="1"/>
</dbReference>
<reference evidence="9" key="2">
    <citation type="submission" date="2021-04" db="EMBL/GenBank/DDBJ databases">
        <authorList>
            <person name="Gilroy R."/>
        </authorList>
    </citation>
    <scope>NUCLEOTIDE SEQUENCE</scope>
    <source>
        <strain evidence="9">CHK156-179</strain>
    </source>
</reference>
<dbReference type="InterPro" id="IPR023267">
    <property type="entry name" value="RCMT"/>
</dbReference>
<reference evidence="9" key="1">
    <citation type="journal article" date="2021" name="PeerJ">
        <title>Extensive microbial diversity within the chicken gut microbiome revealed by metagenomics and culture.</title>
        <authorList>
            <person name="Gilroy R."/>
            <person name="Ravi A."/>
            <person name="Getino M."/>
            <person name="Pursley I."/>
            <person name="Horton D.L."/>
            <person name="Alikhan N.F."/>
            <person name="Baker D."/>
            <person name="Gharbi K."/>
            <person name="Hall N."/>
            <person name="Watson M."/>
            <person name="Adriaenssens E.M."/>
            <person name="Foster-Nyarko E."/>
            <person name="Jarju S."/>
            <person name="Secka A."/>
            <person name="Antonio M."/>
            <person name="Oren A."/>
            <person name="Chaudhuri R.R."/>
            <person name="La Ragione R."/>
            <person name="Hildebrand F."/>
            <person name="Pallen M.J."/>
        </authorList>
    </citation>
    <scope>NUCLEOTIDE SEQUENCE</scope>
    <source>
        <strain evidence="9">CHK156-179</strain>
    </source>
</reference>
<protein>
    <submittedName>
        <fullName evidence="9">RsmF rRNA methyltransferase first C-terminal domain-containing protein</fullName>
    </submittedName>
</protein>
<organism evidence="9 10">
    <name type="scientific">Candidatus Gallimonas gallistercoris</name>
    <dbReference type="NCBI Taxonomy" id="2838602"/>
    <lineage>
        <taxon>Bacteria</taxon>
        <taxon>Bacillati</taxon>
        <taxon>Bacillota</taxon>
        <taxon>Clostridia</taxon>
        <taxon>Candidatus Gallimonas</taxon>
    </lineage>
</organism>
<dbReference type="GO" id="GO:0001510">
    <property type="term" value="P:RNA methylation"/>
    <property type="evidence" value="ECO:0007669"/>
    <property type="project" value="InterPro"/>
</dbReference>
<dbReference type="Proteomes" id="UP000824221">
    <property type="component" value="Unassembled WGS sequence"/>
</dbReference>
<dbReference type="InterPro" id="IPR001678">
    <property type="entry name" value="MeTrfase_RsmB-F_NOP2_dom"/>
</dbReference>
<dbReference type="Gene3D" id="2.30.130.60">
    <property type="match status" value="1"/>
</dbReference>
<dbReference type="GO" id="GO:0008173">
    <property type="term" value="F:RNA methyltransferase activity"/>
    <property type="evidence" value="ECO:0007669"/>
    <property type="project" value="InterPro"/>
</dbReference>
<accession>A0A9D2GZB2</accession>
<evidence type="ECO:0000313" key="10">
    <source>
        <dbReference type="Proteomes" id="UP000824221"/>
    </source>
</evidence>
<dbReference type="PROSITE" id="PS01153">
    <property type="entry name" value="NOL1_NOP2_SUN"/>
    <property type="match status" value="1"/>
</dbReference>
<feature type="binding site" evidence="7">
    <location>
        <begin position="109"/>
        <end position="115"/>
    </location>
    <ligand>
        <name>S-adenosyl-L-methionine</name>
        <dbReference type="ChEBI" id="CHEBI:59789"/>
    </ligand>
</feature>
<keyword evidence="6 7" id="KW-0694">RNA-binding</keyword>
<evidence type="ECO:0000256" key="3">
    <source>
        <dbReference type="ARBA" id="ARBA00022603"/>
    </source>
</evidence>
<keyword evidence="5 7" id="KW-0949">S-adenosyl-L-methionine</keyword>
<comment type="caution">
    <text evidence="9">The sequence shown here is derived from an EMBL/GenBank/DDBJ whole genome shotgun (WGS) entry which is preliminary data.</text>
</comment>
<evidence type="ECO:0000256" key="2">
    <source>
        <dbReference type="ARBA" id="ARBA00022490"/>
    </source>
</evidence>
<keyword evidence="2" id="KW-0963">Cytoplasm</keyword>
<name>A0A9D2GZB2_9FIRM</name>
<evidence type="ECO:0000256" key="7">
    <source>
        <dbReference type="PROSITE-ProRule" id="PRU01023"/>
    </source>
</evidence>
<dbReference type="GO" id="GO:0003723">
    <property type="term" value="F:RNA binding"/>
    <property type="evidence" value="ECO:0007669"/>
    <property type="project" value="UniProtKB-UniRule"/>
</dbReference>
<evidence type="ECO:0000256" key="1">
    <source>
        <dbReference type="ARBA" id="ARBA00007494"/>
    </source>
</evidence>
<dbReference type="EMBL" id="DXAJ01000001">
    <property type="protein sequence ID" value="HJA01753.1"/>
    <property type="molecule type" value="Genomic_DNA"/>
</dbReference>
<comment type="caution">
    <text evidence="7">Lacks conserved residue(s) required for the propagation of feature annotation.</text>
</comment>
<dbReference type="InterPro" id="IPR031341">
    <property type="entry name" value="Methyltr_RsmF_N"/>
</dbReference>
<dbReference type="InterPro" id="IPR018314">
    <property type="entry name" value="RsmB/NOL1/NOP2-like_CS"/>
</dbReference>
<dbReference type="PANTHER" id="PTHR22807:SF30">
    <property type="entry name" value="28S RRNA (CYTOSINE(4447)-C(5))-METHYLTRANSFERASE-RELATED"/>
    <property type="match status" value="1"/>
</dbReference>
<dbReference type="PANTHER" id="PTHR22807">
    <property type="entry name" value="NOP2 YEAST -RELATED NOL1/NOP2/FMU SUN DOMAIN-CONTAINING"/>
    <property type="match status" value="1"/>
</dbReference>
<dbReference type="CDD" id="cd21147">
    <property type="entry name" value="RsmF_methylt_CTD1"/>
    <property type="match status" value="1"/>
</dbReference>
<dbReference type="Gene3D" id="3.30.70.1170">
    <property type="entry name" value="Sun protein, domain 3"/>
    <property type="match status" value="1"/>
</dbReference>
<dbReference type="SUPFAM" id="SSF53335">
    <property type="entry name" value="S-adenosyl-L-methionine-dependent methyltransferases"/>
    <property type="match status" value="1"/>
</dbReference>
<dbReference type="InterPro" id="IPR031340">
    <property type="entry name" value="RsmF_methylt_CI"/>
</dbReference>
<dbReference type="Pfam" id="PF01189">
    <property type="entry name" value="Methyltr_RsmB-F"/>
    <property type="match status" value="1"/>
</dbReference>